<organism evidence="1 2">
    <name type="scientific">Marasmius crinis-equi</name>
    <dbReference type="NCBI Taxonomy" id="585013"/>
    <lineage>
        <taxon>Eukaryota</taxon>
        <taxon>Fungi</taxon>
        <taxon>Dikarya</taxon>
        <taxon>Basidiomycota</taxon>
        <taxon>Agaricomycotina</taxon>
        <taxon>Agaricomycetes</taxon>
        <taxon>Agaricomycetidae</taxon>
        <taxon>Agaricales</taxon>
        <taxon>Marasmiineae</taxon>
        <taxon>Marasmiaceae</taxon>
        <taxon>Marasmius</taxon>
    </lineage>
</organism>
<accession>A0ABR3FWG2</accession>
<gene>
    <name evidence="1" type="ORF">V5O48_002168</name>
</gene>
<protein>
    <submittedName>
        <fullName evidence="1">Uncharacterized protein</fullName>
    </submittedName>
</protein>
<name>A0ABR3FWG2_9AGAR</name>
<dbReference type="Proteomes" id="UP001465976">
    <property type="component" value="Unassembled WGS sequence"/>
</dbReference>
<evidence type="ECO:0000313" key="1">
    <source>
        <dbReference type="EMBL" id="KAL0579859.1"/>
    </source>
</evidence>
<dbReference type="EMBL" id="JBAHYK010000046">
    <property type="protein sequence ID" value="KAL0579859.1"/>
    <property type="molecule type" value="Genomic_DNA"/>
</dbReference>
<evidence type="ECO:0000313" key="2">
    <source>
        <dbReference type="Proteomes" id="UP001465976"/>
    </source>
</evidence>
<keyword evidence="2" id="KW-1185">Reference proteome</keyword>
<sequence length="89" mass="10140">MTDRAWNAFLRTEDKSFRLVAPDSTVVALFPTIRNTILLGHTRAMDIDTLLELMTSHTISIREWCLNIGKVIEAQLESRGHDPALVELY</sequence>
<comment type="caution">
    <text evidence="1">The sequence shown here is derived from an EMBL/GenBank/DDBJ whole genome shotgun (WGS) entry which is preliminary data.</text>
</comment>
<reference evidence="1 2" key="1">
    <citation type="submission" date="2024-02" db="EMBL/GenBank/DDBJ databases">
        <title>A draft genome for the cacao thread blight pathogen Marasmius crinis-equi.</title>
        <authorList>
            <person name="Cohen S.P."/>
            <person name="Baruah I.K."/>
            <person name="Amoako-Attah I."/>
            <person name="Bukari Y."/>
            <person name="Meinhardt L.W."/>
            <person name="Bailey B.A."/>
        </authorList>
    </citation>
    <scope>NUCLEOTIDE SEQUENCE [LARGE SCALE GENOMIC DNA]</scope>
    <source>
        <strain evidence="1 2">GH-76</strain>
    </source>
</reference>
<proteinExistence type="predicted"/>
<feature type="non-terminal residue" evidence="1">
    <location>
        <position position="89"/>
    </location>
</feature>